<sequence>MYSPPHAADSDSEGSLLSDVSASPPRRRSPPRPAPPPPPPPPPPKHRTRPAAPTKPKLKPTPPAASAPAPAPPPPPTLRAAALSDPHGLAARIAAGSALTAASGTASSSSFRRLVQSRNPSFDPATAFTAPASSAPSEVPSAAPRPPPTAATDAPPQTRPKRVHPNSVSEVAAASAAAEQPKRARGGSEGNFVRLNINGYGRRRTFKNSQAKRSTKCRSWRRQRAAGATPRSQGDEEGDLVAEALLEREKQAASDSVLEAVESVREDPSEQNLKSLLNAAYGHDSFRQGQLEAIQQIVAGESTMLVLPTGAGKSLCYQVPAMILPGLTLVVSPLLSLMVDQLRKLPAFLPGGLLASSQTSDEFHDTLQRLRAGEIKVLFVSPERFLNEEFLLIFRDTLPISLVAIDEAHCISEWSHNFRPSYLRLRASLLRRKLNVQCILAMTATATTQTLEEIMNALEIPSDNLIQTSQIRENLQLSISTSDNRLKDLMLLLKSPPFVDMRSIIVYCKFQAETDFVSKYLCDNNITAKSYHSGLLIKNRSRVQELFCSNKIRVFSYNFTEQPFLGSDGVDGYAMSKFLYQIFSSENTTGCICSLAKELTSRKFDIKEEVLLTILTQLEIGDQQYIRLLPQFSVTCTLYFHKTSPQLLADKDILIRSVLNRSEMKDGHYVFDIPRIANDLKITMNEVFDHLHKLKFSGEISFELKDPAYCYVILWRPDDFNALSANLTKWLSEVESSKISKLDAMFALANFAVKGCKRTGGCSGSQHTPCIQKKIMEYFSKDDGTSENDCRTQLQKSSPFLQADIKVFIQSNSFAKFTPRAVARIMHGISSPAFPSVTWSKNHFWGRYVEVDFPLVMEAAKAELVKLVGKGEQC</sequence>
<dbReference type="NCBIfam" id="TIGR00614">
    <property type="entry name" value="recQ_fam"/>
    <property type="match status" value="1"/>
</dbReference>
<comment type="similarity">
    <text evidence="2">Belongs to the helicase family. RecQ subfamily.</text>
</comment>
<dbReference type="Proteomes" id="UP000000763">
    <property type="component" value="Chromosome 4"/>
</dbReference>
<dbReference type="InterPro" id="IPR004589">
    <property type="entry name" value="DNA_helicase_ATP-dep_RecQ"/>
</dbReference>
<protein>
    <recommendedName>
        <fullName evidence="11">DNA 3'-5' helicase</fullName>
        <ecNumber evidence="11">5.6.2.4</ecNumber>
    </recommendedName>
</protein>
<evidence type="ECO:0000259" key="14">
    <source>
        <dbReference type="PROSITE" id="PS51192"/>
    </source>
</evidence>
<keyword evidence="8" id="KW-0413">Isomerase</keyword>
<evidence type="ECO:0000256" key="7">
    <source>
        <dbReference type="ARBA" id="ARBA00023125"/>
    </source>
</evidence>
<evidence type="ECO:0000256" key="5">
    <source>
        <dbReference type="ARBA" id="ARBA00022806"/>
    </source>
</evidence>
<dbReference type="PROSITE" id="PS51192">
    <property type="entry name" value="HELICASE_ATP_BIND_1"/>
    <property type="match status" value="1"/>
</dbReference>
<evidence type="ECO:0000256" key="4">
    <source>
        <dbReference type="ARBA" id="ARBA00022801"/>
    </source>
</evidence>
<gene>
    <name evidence="15" type="primary">OJ000223_09.17</name>
</gene>
<feature type="compositionally biased region" description="Low complexity" evidence="13">
    <location>
        <begin position="167"/>
        <end position="179"/>
    </location>
</feature>
<dbReference type="EMBL" id="AL606998">
    <property type="protein sequence ID" value="CAD41405.2"/>
    <property type="molecule type" value="Genomic_DNA"/>
</dbReference>
<dbReference type="PANTHER" id="PTHR13710:SF108">
    <property type="entry name" value="ATP-DEPENDENT DNA HELICASE Q4"/>
    <property type="match status" value="1"/>
</dbReference>
<keyword evidence="9" id="KW-0539">Nucleus</keyword>
<reference evidence="16" key="2">
    <citation type="journal article" date="2008" name="Nucleic Acids Res.">
        <title>The rice annotation project database (RAP-DB): 2008 update.</title>
        <authorList>
            <consortium name="The rice annotation project (RAP)"/>
        </authorList>
    </citation>
    <scope>GENOME REANNOTATION</scope>
    <source>
        <strain evidence="16">cv. Nipponbare</strain>
    </source>
</reference>
<organism evidence="15 16">
    <name type="scientific">Oryza sativa subsp. japonica</name>
    <name type="common">Rice</name>
    <dbReference type="NCBI Taxonomy" id="39947"/>
    <lineage>
        <taxon>Eukaryota</taxon>
        <taxon>Viridiplantae</taxon>
        <taxon>Streptophyta</taxon>
        <taxon>Embryophyta</taxon>
        <taxon>Tracheophyta</taxon>
        <taxon>Spermatophyta</taxon>
        <taxon>Magnoliopsida</taxon>
        <taxon>Liliopsida</taxon>
        <taxon>Poales</taxon>
        <taxon>Poaceae</taxon>
        <taxon>BOP clade</taxon>
        <taxon>Oryzoideae</taxon>
        <taxon>Oryzeae</taxon>
        <taxon>Oryzinae</taxon>
        <taxon>Oryza</taxon>
        <taxon>Oryza sativa</taxon>
    </lineage>
</organism>
<evidence type="ECO:0000313" key="16">
    <source>
        <dbReference type="Proteomes" id="UP000000763"/>
    </source>
</evidence>
<dbReference type="GO" id="GO:0005634">
    <property type="term" value="C:nucleus"/>
    <property type="evidence" value="ECO:0007669"/>
    <property type="project" value="UniProtKB-SubCell"/>
</dbReference>
<evidence type="ECO:0000256" key="11">
    <source>
        <dbReference type="ARBA" id="ARBA00034808"/>
    </source>
</evidence>
<dbReference type="GO" id="GO:0003677">
    <property type="term" value="F:DNA binding"/>
    <property type="evidence" value="ECO:0007669"/>
    <property type="project" value="UniProtKB-KW"/>
</dbReference>
<keyword evidence="6" id="KW-0067">ATP-binding</keyword>
<dbReference type="GO" id="GO:0016787">
    <property type="term" value="F:hydrolase activity"/>
    <property type="evidence" value="ECO:0007669"/>
    <property type="project" value="UniProtKB-KW"/>
</dbReference>
<comment type="catalytic activity">
    <reaction evidence="12">
        <text>ATP + H2O = ADP + phosphate + H(+)</text>
        <dbReference type="Rhea" id="RHEA:13065"/>
        <dbReference type="ChEBI" id="CHEBI:15377"/>
        <dbReference type="ChEBI" id="CHEBI:15378"/>
        <dbReference type="ChEBI" id="CHEBI:30616"/>
        <dbReference type="ChEBI" id="CHEBI:43474"/>
        <dbReference type="ChEBI" id="CHEBI:456216"/>
    </reaction>
</comment>
<feature type="domain" description="Helicase ATP-binding" evidence="14">
    <location>
        <begin position="294"/>
        <end position="464"/>
    </location>
</feature>
<dbReference type="GO" id="GO:0006310">
    <property type="term" value="P:DNA recombination"/>
    <property type="evidence" value="ECO:0007669"/>
    <property type="project" value="InterPro"/>
</dbReference>
<comment type="catalytic activity">
    <reaction evidence="10">
        <text>Couples ATP hydrolysis with the unwinding of duplex DNA by translocating in the 3'-5' direction.</text>
        <dbReference type="EC" id="5.6.2.4"/>
    </reaction>
</comment>
<evidence type="ECO:0000256" key="12">
    <source>
        <dbReference type="ARBA" id="ARBA00049360"/>
    </source>
</evidence>
<reference evidence="16" key="1">
    <citation type="journal article" date="2005" name="Nature">
        <title>The map-based sequence of the rice genome.</title>
        <authorList>
            <consortium name="International rice genome sequencing project (IRGSP)"/>
            <person name="Matsumoto T."/>
            <person name="Wu J."/>
            <person name="Kanamori H."/>
            <person name="Katayose Y."/>
            <person name="Fujisawa M."/>
            <person name="Namiki N."/>
            <person name="Mizuno H."/>
            <person name="Yamamoto K."/>
            <person name="Antonio B.A."/>
            <person name="Baba T."/>
            <person name="Sakata K."/>
            <person name="Nagamura Y."/>
            <person name="Aoki H."/>
            <person name="Arikawa K."/>
            <person name="Arita K."/>
            <person name="Bito T."/>
            <person name="Chiden Y."/>
            <person name="Fujitsuka N."/>
            <person name="Fukunaka R."/>
            <person name="Hamada M."/>
            <person name="Harada C."/>
            <person name="Hayashi A."/>
            <person name="Hijishita S."/>
            <person name="Honda M."/>
            <person name="Hosokawa S."/>
            <person name="Ichikawa Y."/>
            <person name="Idonuma A."/>
            <person name="Iijima M."/>
            <person name="Ikeda M."/>
            <person name="Ikeno M."/>
            <person name="Ito K."/>
            <person name="Ito S."/>
            <person name="Ito T."/>
            <person name="Ito Y."/>
            <person name="Ito Y."/>
            <person name="Iwabuchi A."/>
            <person name="Kamiya K."/>
            <person name="Karasawa W."/>
            <person name="Kurita K."/>
            <person name="Katagiri S."/>
            <person name="Kikuta A."/>
            <person name="Kobayashi H."/>
            <person name="Kobayashi N."/>
            <person name="Machita K."/>
            <person name="Maehara T."/>
            <person name="Masukawa M."/>
            <person name="Mizubayashi T."/>
            <person name="Mukai Y."/>
            <person name="Nagasaki H."/>
            <person name="Nagata Y."/>
            <person name="Naito S."/>
            <person name="Nakashima M."/>
            <person name="Nakama Y."/>
            <person name="Nakamichi Y."/>
            <person name="Nakamura M."/>
            <person name="Meguro A."/>
            <person name="Negishi M."/>
            <person name="Ohta I."/>
            <person name="Ohta T."/>
            <person name="Okamoto M."/>
            <person name="Ono N."/>
            <person name="Saji S."/>
            <person name="Sakaguchi M."/>
            <person name="Sakai K."/>
            <person name="Shibata M."/>
            <person name="Shimokawa T."/>
            <person name="Song J."/>
            <person name="Takazaki Y."/>
            <person name="Terasawa K."/>
            <person name="Tsugane M."/>
            <person name="Tsuji K."/>
            <person name="Ueda S."/>
            <person name="Waki K."/>
            <person name="Yamagata H."/>
            <person name="Yamamoto M."/>
            <person name="Yamamoto S."/>
            <person name="Yamane H."/>
            <person name="Yoshiki S."/>
            <person name="Yoshihara R."/>
            <person name="Yukawa K."/>
            <person name="Zhong H."/>
            <person name="Yano M."/>
            <person name="Yuan Q."/>
            <person name="Ouyang S."/>
            <person name="Liu J."/>
            <person name="Jones K.M."/>
            <person name="Gansberger K."/>
            <person name="Moffat K."/>
            <person name="Hill J."/>
            <person name="Bera J."/>
            <person name="Fadrosh D."/>
            <person name="Jin S."/>
            <person name="Johri S."/>
            <person name="Kim M."/>
            <person name="Overton L."/>
            <person name="Reardon M."/>
            <person name="Tsitrin T."/>
            <person name="Vuong H."/>
            <person name="Weaver B."/>
            <person name="Ciecko A."/>
            <person name="Tallon L."/>
            <person name="Jackson J."/>
            <person name="Pai G."/>
            <person name="Aken S.V."/>
            <person name="Utterback T."/>
            <person name="Reidmuller S."/>
            <person name="Feldblyum T."/>
            <person name="Hsiao J."/>
            <person name="Zismann V."/>
            <person name="Iobst S."/>
            <person name="de Vazeille A.R."/>
            <person name="Buell C.R."/>
            <person name="Ying K."/>
            <person name="Li Y."/>
            <person name="Lu T."/>
            <person name="Huang Y."/>
            <person name="Zhao Q."/>
            <person name="Feng Q."/>
            <person name="Zhang L."/>
            <person name="Zhu J."/>
            <person name="Weng Q."/>
            <person name="Mu J."/>
            <person name="Lu Y."/>
            <person name="Fan D."/>
            <person name="Liu Y."/>
            <person name="Guan J."/>
            <person name="Zhang Y."/>
            <person name="Yu S."/>
            <person name="Liu X."/>
            <person name="Zhang Y."/>
            <person name="Hong G."/>
            <person name="Han B."/>
            <person name="Choisne N."/>
            <person name="Demange N."/>
            <person name="Orjeda G."/>
            <person name="Samain S."/>
            <person name="Cattolico L."/>
            <person name="Pelletier E."/>
            <person name="Couloux A."/>
            <person name="Segurens B."/>
            <person name="Wincker P."/>
            <person name="D'Hont A."/>
            <person name="Scarpelli C."/>
            <person name="Weissenbach J."/>
            <person name="Salanoubat M."/>
            <person name="Quetier F."/>
            <person name="Yu Y."/>
            <person name="Kim H.R."/>
            <person name="Rambo T."/>
            <person name="Currie J."/>
            <person name="Collura K."/>
            <person name="Luo M."/>
            <person name="Yang T."/>
            <person name="Ammiraju J.S.S."/>
            <person name="Engler F."/>
            <person name="Soderlund C."/>
            <person name="Wing R.A."/>
            <person name="Palmer L.E."/>
            <person name="de la Bastide M."/>
            <person name="Spiegel L."/>
            <person name="Nascimento L."/>
            <person name="Zutavern T."/>
            <person name="O'Shaughnessy A."/>
            <person name="Dike S."/>
            <person name="Dedhia N."/>
            <person name="Preston R."/>
            <person name="Balija V."/>
            <person name="McCombie W.R."/>
            <person name="Chow T."/>
            <person name="Chen H."/>
            <person name="Chung M."/>
            <person name="Chen C."/>
            <person name="Shaw J."/>
            <person name="Wu H."/>
            <person name="Hsiao K."/>
            <person name="Chao Y."/>
            <person name="Chu M."/>
            <person name="Cheng C."/>
            <person name="Hour A."/>
            <person name="Lee P."/>
            <person name="Lin S."/>
            <person name="Lin Y."/>
            <person name="Liou J."/>
            <person name="Liu S."/>
            <person name="Hsing Y."/>
            <person name="Raghuvanshi S."/>
            <person name="Mohanty A."/>
            <person name="Bharti A.K."/>
            <person name="Gaur A."/>
            <person name="Gupta V."/>
            <person name="Kumar D."/>
            <person name="Ravi V."/>
            <person name="Vij S."/>
            <person name="Kapur A."/>
            <person name="Khurana P."/>
            <person name="Khurana P."/>
            <person name="Khurana J.P."/>
            <person name="Tyagi A.K."/>
            <person name="Gaikwad K."/>
            <person name="Singh A."/>
            <person name="Dalal V."/>
            <person name="Srivastava S."/>
            <person name="Dixit A."/>
            <person name="Pal A.K."/>
            <person name="Ghazi I.A."/>
            <person name="Yadav M."/>
            <person name="Pandit A."/>
            <person name="Bhargava A."/>
            <person name="Sureshbabu K."/>
            <person name="Batra K."/>
            <person name="Sharma T.R."/>
            <person name="Mohapatra T."/>
            <person name="Singh N.K."/>
            <person name="Messing J."/>
            <person name="Nelson A.B."/>
            <person name="Fuks G."/>
            <person name="Kavchok S."/>
            <person name="Keizer G."/>
            <person name="Linton E."/>
            <person name="Llaca V."/>
            <person name="Song R."/>
            <person name="Tanyolac B."/>
            <person name="Young S."/>
            <person name="Ho-Il K."/>
            <person name="Hahn J.H."/>
            <person name="Sangsakoo G."/>
            <person name="Vanavichit A."/>
            <person name="de Mattos Luiz.A.T."/>
            <person name="Zimmer P.D."/>
            <person name="Malone G."/>
            <person name="Dellagostin O."/>
            <person name="de Oliveira A.C."/>
            <person name="Bevan M."/>
            <person name="Bancroft I."/>
            <person name="Minx P."/>
            <person name="Cordum H."/>
            <person name="Wilson R."/>
            <person name="Cheng Z."/>
            <person name="Jin W."/>
            <person name="Jiang J."/>
            <person name="Leong S.A."/>
            <person name="Iwama H."/>
            <person name="Gojobori T."/>
            <person name="Itoh T."/>
            <person name="Niimura Y."/>
            <person name="Fujii Y."/>
            <person name="Habara T."/>
            <person name="Sakai H."/>
            <person name="Sato Y."/>
            <person name="Wilson G."/>
            <person name="Kumar K."/>
            <person name="McCouch S."/>
            <person name="Juretic N."/>
            <person name="Hoen D."/>
            <person name="Wright S."/>
            <person name="Bruskiewich R."/>
            <person name="Bureau T."/>
            <person name="Miyao A."/>
            <person name="Hirochika H."/>
            <person name="Nishikawa T."/>
            <person name="Kadowaki K."/>
            <person name="Sugiura M."/>
            <person name="Burr B."/>
            <person name="Sasaki T."/>
        </authorList>
    </citation>
    <scope>NUCLEOTIDE SEQUENCE [LARGE SCALE GENOMIC DNA]</scope>
    <source>
        <strain evidence="16">cv. Nipponbare</strain>
    </source>
</reference>
<evidence type="ECO:0000256" key="6">
    <source>
        <dbReference type="ARBA" id="ARBA00022840"/>
    </source>
</evidence>
<evidence type="ECO:0000256" key="10">
    <source>
        <dbReference type="ARBA" id="ARBA00034617"/>
    </source>
</evidence>
<name>Q7FAH0_ORYSJ</name>
<dbReference type="SMART" id="SM00487">
    <property type="entry name" value="DEXDc"/>
    <property type="match status" value="1"/>
</dbReference>
<dbReference type="FunFam" id="3.40.50.300:FF:000772">
    <property type="entry name" value="ATP-dependent DNA helicase Q4"/>
    <property type="match status" value="1"/>
</dbReference>
<evidence type="ECO:0000256" key="3">
    <source>
        <dbReference type="ARBA" id="ARBA00022741"/>
    </source>
</evidence>
<dbReference type="GO" id="GO:0005524">
    <property type="term" value="F:ATP binding"/>
    <property type="evidence" value="ECO:0007669"/>
    <property type="project" value="UniProtKB-KW"/>
</dbReference>
<dbReference type="AlphaFoldDB" id="Q7FAH0"/>
<dbReference type="EC" id="5.6.2.4" evidence="11"/>
<feature type="compositionally biased region" description="Low complexity" evidence="13">
    <location>
        <begin position="98"/>
        <end position="142"/>
    </location>
</feature>
<feature type="compositionally biased region" description="Basic residues" evidence="13">
    <location>
        <begin position="213"/>
        <end position="224"/>
    </location>
</feature>
<keyword evidence="4" id="KW-0378">Hydrolase</keyword>
<evidence type="ECO:0000313" key="15">
    <source>
        <dbReference type="EMBL" id="CAD41405.2"/>
    </source>
</evidence>
<keyword evidence="3" id="KW-0547">Nucleotide-binding</keyword>
<dbReference type="SUPFAM" id="SSF52540">
    <property type="entry name" value="P-loop containing nucleoside triphosphate hydrolases"/>
    <property type="match status" value="2"/>
</dbReference>
<evidence type="ECO:0000256" key="9">
    <source>
        <dbReference type="ARBA" id="ARBA00023242"/>
    </source>
</evidence>
<dbReference type="InterPro" id="IPR014001">
    <property type="entry name" value="Helicase_ATP-bd"/>
</dbReference>
<evidence type="ECO:0000256" key="8">
    <source>
        <dbReference type="ARBA" id="ARBA00023235"/>
    </source>
</evidence>
<dbReference type="InterPro" id="IPR011545">
    <property type="entry name" value="DEAD/DEAH_box_helicase_dom"/>
</dbReference>
<evidence type="ECO:0000256" key="2">
    <source>
        <dbReference type="ARBA" id="ARBA00005446"/>
    </source>
</evidence>
<dbReference type="Pfam" id="PF00270">
    <property type="entry name" value="DEAD"/>
    <property type="match status" value="1"/>
</dbReference>
<comment type="subcellular location">
    <subcellularLocation>
        <location evidence="1">Nucleus</location>
    </subcellularLocation>
</comment>
<evidence type="ECO:0000256" key="13">
    <source>
        <dbReference type="SAM" id="MobiDB-lite"/>
    </source>
</evidence>
<dbReference type="Gene3D" id="3.40.50.300">
    <property type="entry name" value="P-loop containing nucleotide triphosphate hydrolases"/>
    <property type="match status" value="2"/>
</dbReference>
<feature type="compositionally biased region" description="Pro residues" evidence="13">
    <location>
        <begin position="59"/>
        <end position="77"/>
    </location>
</feature>
<evidence type="ECO:0000256" key="1">
    <source>
        <dbReference type="ARBA" id="ARBA00004123"/>
    </source>
</evidence>
<accession>Q7FAH0</accession>
<keyword evidence="7" id="KW-0238">DNA-binding</keyword>
<feature type="region of interest" description="Disordered" evidence="13">
    <location>
        <begin position="98"/>
        <end position="237"/>
    </location>
</feature>
<proteinExistence type="inferred from homology"/>
<dbReference type="GO" id="GO:0043138">
    <property type="term" value="F:3'-5' DNA helicase activity"/>
    <property type="evidence" value="ECO:0007669"/>
    <property type="project" value="UniProtKB-EC"/>
</dbReference>
<dbReference type="PANTHER" id="PTHR13710">
    <property type="entry name" value="DNA HELICASE RECQ FAMILY MEMBER"/>
    <property type="match status" value="1"/>
</dbReference>
<feature type="compositionally biased region" description="Pro residues" evidence="13">
    <location>
        <begin position="31"/>
        <end position="43"/>
    </location>
</feature>
<dbReference type="InterPro" id="IPR027417">
    <property type="entry name" value="P-loop_NTPase"/>
</dbReference>
<keyword evidence="5" id="KW-0347">Helicase</keyword>
<feature type="region of interest" description="Disordered" evidence="13">
    <location>
        <begin position="1"/>
        <end position="85"/>
    </location>
</feature>